<dbReference type="HOGENOM" id="CLU_038915_0_1_9"/>
<dbReference type="InterPro" id="IPR008513">
    <property type="entry name" value="tRNA(Met)_cyd_acetate_ligase"/>
</dbReference>
<name>U2KS58_9FIRM</name>
<dbReference type="Proteomes" id="UP000016662">
    <property type="component" value="Unassembled WGS sequence"/>
</dbReference>
<keyword evidence="1 2" id="KW-0819">tRNA processing</keyword>
<dbReference type="SUPFAM" id="SSF52374">
    <property type="entry name" value="Nucleotidylyl transferase"/>
    <property type="match status" value="1"/>
</dbReference>
<evidence type="ECO:0000313" key="3">
    <source>
        <dbReference type="EMBL" id="ERJ94920.1"/>
    </source>
</evidence>
<keyword evidence="4" id="KW-1185">Reference proteome</keyword>
<dbReference type="OrthoDB" id="9769796at2"/>
<gene>
    <name evidence="2" type="primary">tmcAL</name>
    <name evidence="3" type="ORF">RUMCAL_01798</name>
</gene>
<dbReference type="GO" id="GO:0000049">
    <property type="term" value="F:tRNA binding"/>
    <property type="evidence" value="ECO:0007669"/>
    <property type="project" value="UniProtKB-KW"/>
</dbReference>
<comment type="subcellular location">
    <subcellularLocation>
        <location evidence="2">Cytoplasm</location>
    </subcellularLocation>
</comment>
<keyword evidence="2" id="KW-0694">RNA-binding</keyword>
<keyword evidence="2" id="KW-0963">Cytoplasm</keyword>
<keyword evidence="2" id="KW-0820">tRNA-binding</keyword>
<dbReference type="GO" id="GO:0005737">
    <property type="term" value="C:cytoplasm"/>
    <property type="evidence" value="ECO:0007669"/>
    <property type="project" value="UniProtKB-SubCell"/>
</dbReference>
<dbReference type="PATRIC" id="fig|411473.3.peg.1473"/>
<dbReference type="PANTHER" id="PTHR37825:SF1">
    <property type="entry name" value="TRNA(MET) CYTIDINE ACETATE LIGASE"/>
    <property type="match status" value="1"/>
</dbReference>
<dbReference type="PANTHER" id="PTHR37825">
    <property type="entry name" value="TRNA(MET) CYTIDINE ACETATE LIGASE"/>
    <property type="match status" value="1"/>
</dbReference>
<keyword evidence="2" id="KW-0547">Nucleotide-binding</keyword>
<dbReference type="STRING" id="411473.RUMCAL_01798"/>
<organism evidence="3 4">
    <name type="scientific">Ruminococcus callidus ATCC 27760</name>
    <dbReference type="NCBI Taxonomy" id="411473"/>
    <lineage>
        <taxon>Bacteria</taxon>
        <taxon>Bacillati</taxon>
        <taxon>Bacillota</taxon>
        <taxon>Clostridia</taxon>
        <taxon>Eubacteriales</taxon>
        <taxon>Oscillospiraceae</taxon>
        <taxon>Ruminococcus</taxon>
    </lineage>
</organism>
<sequence>MKISGIICEYNPLHNGHLYHLEQVRRGGAEGIVAVMSGNFVQRGDAALLDKFTRARLAIEGGVDLVLELPVPYALAPAENFAMGGVALLTALGNVQEISFGSECGDIHLLSQAAQACQVCKTDYADVMDDFLRSGYSYPEVLSQMVGQLYGEETAAVLRSPNNTLAIAYLNAIEEMDSPLQPMTIPRKGAGHNSSQPAPDGTASATYIRQFFAEGGDCRRMMPSYAWHALREAKQNGHIASMEYLERLILYKLRTTDADDLHDIAEIGQGLEHRLYKAKRSASLEELLQAIRTKRYPMARLRRILLHILLDIRTADIQNYPAYGRILAFNDTGREILRDSKNKRLLPFSHSLAELAHTSPEAGRCAALESQATDIYQLARPVIGQGESDFRRKIVTSGGSHHAEEEK</sequence>
<dbReference type="HAMAP" id="MF_01539">
    <property type="entry name" value="TmcAL"/>
    <property type="match status" value="1"/>
</dbReference>
<dbReference type="Pfam" id="PF05636">
    <property type="entry name" value="HIGH_NTase1"/>
    <property type="match status" value="1"/>
</dbReference>
<comment type="caution">
    <text evidence="3">The sequence shown here is derived from an EMBL/GenBank/DDBJ whole genome shotgun (WGS) entry which is preliminary data.</text>
</comment>
<protein>
    <recommendedName>
        <fullName evidence="2">tRNA(Met) cytidine acetate ligase</fullName>
        <ecNumber evidence="2">6.3.4.-</ecNumber>
    </recommendedName>
</protein>
<proteinExistence type="inferred from homology"/>
<dbReference type="EC" id="6.3.4.-" evidence="2"/>
<dbReference type="GO" id="GO:0005524">
    <property type="term" value="F:ATP binding"/>
    <property type="evidence" value="ECO:0007669"/>
    <property type="project" value="UniProtKB-KW"/>
</dbReference>
<dbReference type="EMBL" id="AWVF01000228">
    <property type="protein sequence ID" value="ERJ94920.1"/>
    <property type="molecule type" value="Genomic_DNA"/>
</dbReference>
<comment type="similarity">
    <text evidence="2">Belongs to the TmcAL family.</text>
</comment>
<dbReference type="RefSeq" id="WP_021683277.1">
    <property type="nucleotide sequence ID" value="NZ_KI260475.1"/>
</dbReference>
<accession>U2KS58</accession>
<keyword evidence="2" id="KW-0067">ATP-binding</keyword>
<feature type="binding site" evidence="2">
    <location>
        <position position="187"/>
    </location>
    <ligand>
        <name>ATP</name>
        <dbReference type="ChEBI" id="CHEBI:30616"/>
    </ligand>
</feature>
<comment type="catalytic activity">
    <reaction evidence="2">
        <text>cytidine(34) in elongator tRNA(Met) + acetate + ATP = N(4)-acetylcytidine(34) in elongator tRNA(Met) + AMP + diphosphate</text>
        <dbReference type="Rhea" id="RHEA:58144"/>
        <dbReference type="Rhea" id="RHEA-COMP:10693"/>
        <dbReference type="Rhea" id="RHEA-COMP:10694"/>
        <dbReference type="ChEBI" id="CHEBI:30089"/>
        <dbReference type="ChEBI" id="CHEBI:30616"/>
        <dbReference type="ChEBI" id="CHEBI:33019"/>
        <dbReference type="ChEBI" id="CHEBI:74900"/>
        <dbReference type="ChEBI" id="CHEBI:82748"/>
        <dbReference type="ChEBI" id="CHEBI:456215"/>
    </reaction>
</comment>
<dbReference type="GeneID" id="93693106"/>
<dbReference type="Gene3D" id="3.40.50.620">
    <property type="entry name" value="HUPs"/>
    <property type="match status" value="1"/>
</dbReference>
<evidence type="ECO:0000313" key="4">
    <source>
        <dbReference type="Proteomes" id="UP000016662"/>
    </source>
</evidence>
<feature type="binding site" evidence="2">
    <location>
        <begin position="7"/>
        <end position="20"/>
    </location>
    <ligand>
        <name>ATP</name>
        <dbReference type="ChEBI" id="CHEBI:30616"/>
    </ligand>
</feature>
<dbReference type="InterPro" id="IPR014729">
    <property type="entry name" value="Rossmann-like_a/b/a_fold"/>
</dbReference>
<dbReference type="eggNOG" id="COG1323">
    <property type="taxonomic scope" value="Bacteria"/>
</dbReference>
<reference evidence="3 4" key="1">
    <citation type="submission" date="2013-07" db="EMBL/GenBank/DDBJ databases">
        <authorList>
            <person name="Weinstock G."/>
            <person name="Sodergren E."/>
            <person name="Wylie T."/>
            <person name="Fulton L."/>
            <person name="Fulton R."/>
            <person name="Fronick C."/>
            <person name="O'Laughlin M."/>
            <person name="Godfrey J."/>
            <person name="Miner T."/>
            <person name="Herter B."/>
            <person name="Appelbaum E."/>
            <person name="Cordes M."/>
            <person name="Lek S."/>
            <person name="Wollam A."/>
            <person name="Pepin K.H."/>
            <person name="Palsikar V.B."/>
            <person name="Mitreva M."/>
            <person name="Wilson R.K."/>
        </authorList>
    </citation>
    <scope>NUCLEOTIDE SEQUENCE [LARGE SCALE GENOMIC DNA]</scope>
    <source>
        <strain evidence="3 4">ATCC 27760</strain>
    </source>
</reference>
<feature type="binding site" evidence="2">
    <location>
        <position position="162"/>
    </location>
    <ligand>
        <name>ATP</name>
        <dbReference type="ChEBI" id="CHEBI:30616"/>
    </ligand>
</feature>
<keyword evidence="2" id="KW-0436">Ligase</keyword>
<evidence type="ECO:0000256" key="1">
    <source>
        <dbReference type="ARBA" id="ARBA00022694"/>
    </source>
</evidence>
<dbReference type="GO" id="GO:0006400">
    <property type="term" value="P:tRNA modification"/>
    <property type="evidence" value="ECO:0007669"/>
    <property type="project" value="UniProtKB-UniRule"/>
</dbReference>
<dbReference type="GO" id="GO:0016879">
    <property type="term" value="F:ligase activity, forming carbon-nitrogen bonds"/>
    <property type="evidence" value="ECO:0007669"/>
    <property type="project" value="UniProtKB-UniRule"/>
</dbReference>
<dbReference type="AlphaFoldDB" id="U2KS58"/>
<evidence type="ECO:0000256" key="2">
    <source>
        <dbReference type="HAMAP-Rule" id="MF_01539"/>
    </source>
</evidence>
<comment type="function">
    <text evidence="2">Catalyzes the formation of N(4)-acetylcytidine (ac(4)C) at the wobble position of elongator tRNA(Met), using acetate and ATP as substrates. First activates an acetate ion to form acetyladenylate (Ac-AMP) and then transfers the acetyl group to tRNA to form ac(4)C34.</text>
</comment>
<comment type="caution">
    <text evidence="2">Lacks conserved residue(s) required for the propagation of feature annotation.</text>
</comment>
<feature type="binding site" evidence="2">
    <location>
        <position position="101"/>
    </location>
    <ligand>
        <name>ATP</name>
        <dbReference type="ChEBI" id="CHEBI:30616"/>
    </ligand>
</feature>